<proteinExistence type="predicted"/>
<evidence type="ECO:0008006" key="3">
    <source>
        <dbReference type="Google" id="ProtNLM"/>
    </source>
</evidence>
<feature type="non-terminal residue" evidence="1">
    <location>
        <position position="1"/>
    </location>
</feature>
<dbReference type="AlphaFoldDB" id="A0AAV5WXY4"/>
<feature type="non-terminal residue" evidence="1">
    <location>
        <position position="93"/>
    </location>
</feature>
<organism evidence="1 2">
    <name type="scientific">Pristionchus fissidentatus</name>
    <dbReference type="NCBI Taxonomy" id="1538716"/>
    <lineage>
        <taxon>Eukaryota</taxon>
        <taxon>Metazoa</taxon>
        <taxon>Ecdysozoa</taxon>
        <taxon>Nematoda</taxon>
        <taxon>Chromadorea</taxon>
        <taxon>Rhabditida</taxon>
        <taxon>Rhabditina</taxon>
        <taxon>Diplogasteromorpha</taxon>
        <taxon>Diplogasteroidea</taxon>
        <taxon>Neodiplogasteridae</taxon>
        <taxon>Pristionchus</taxon>
    </lineage>
</organism>
<reference evidence="1" key="1">
    <citation type="submission" date="2023-10" db="EMBL/GenBank/DDBJ databases">
        <title>Genome assembly of Pristionchus species.</title>
        <authorList>
            <person name="Yoshida K."/>
            <person name="Sommer R.J."/>
        </authorList>
    </citation>
    <scope>NUCLEOTIDE SEQUENCE</scope>
    <source>
        <strain evidence="1">RS5133</strain>
    </source>
</reference>
<sequence length="93" mass="10872">FLLIISIDIVAVVLSFLSRHSLRLQIRDQHQLFEYLLIINQISLCVPNQRLLLSVHHILPEIVRAINESRRPQFMDERLPLRGESRMSGAVFQ</sequence>
<dbReference type="Proteomes" id="UP001432322">
    <property type="component" value="Unassembled WGS sequence"/>
</dbReference>
<keyword evidence="2" id="KW-1185">Reference proteome</keyword>
<accession>A0AAV5WXY4</accession>
<name>A0AAV5WXY4_9BILA</name>
<evidence type="ECO:0000313" key="2">
    <source>
        <dbReference type="Proteomes" id="UP001432322"/>
    </source>
</evidence>
<gene>
    <name evidence="1" type="ORF">PFISCL1PPCAC_28036</name>
</gene>
<protein>
    <recommendedName>
        <fullName evidence="3">G protein-coupled receptor</fullName>
    </recommendedName>
</protein>
<comment type="caution">
    <text evidence="1">The sequence shown here is derived from an EMBL/GenBank/DDBJ whole genome shotgun (WGS) entry which is preliminary data.</text>
</comment>
<evidence type="ECO:0000313" key="1">
    <source>
        <dbReference type="EMBL" id="GMT36739.1"/>
    </source>
</evidence>
<dbReference type="EMBL" id="BTSY01000007">
    <property type="protein sequence ID" value="GMT36739.1"/>
    <property type="molecule type" value="Genomic_DNA"/>
</dbReference>